<dbReference type="SMART" id="SM00220">
    <property type="entry name" value="S_TKc"/>
    <property type="match status" value="1"/>
</dbReference>
<proteinExistence type="predicted"/>
<organism evidence="3 4">
    <name type="scientific">Parathielavia hyrcaniae</name>
    <dbReference type="NCBI Taxonomy" id="113614"/>
    <lineage>
        <taxon>Eukaryota</taxon>
        <taxon>Fungi</taxon>
        <taxon>Dikarya</taxon>
        <taxon>Ascomycota</taxon>
        <taxon>Pezizomycotina</taxon>
        <taxon>Sordariomycetes</taxon>
        <taxon>Sordariomycetidae</taxon>
        <taxon>Sordariales</taxon>
        <taxon>Chaetomiaceae</taxon>
        <taxon>Parathielavia</taxon>
    </lineage>
</organism>
<sequence>MAPIGKVAYGLLFQDPGHDSLLARPLGSGQSCTTQLVHSYSTGALVVRKTLRHPARRGGILDRAVHEFDRDVSMARLLLAGAAAAGHTLRIPRLLSAASTPRGGRVSHWDLCNGGTLWAFLDRCRQSSAVLPQGLALHLLQQILETLDFMYTGMESTGSGGPVYHRDLHPGNIMLHFPSGRPLPEAWLIDFGRAVQVTTTSGTGPEETDDPLPWWDIGAVLSLIRKDLAPLSRPTSRRDPARMARYLNDHRASDKRHAPLRAAYHMLDGLHHAFADNVVATIKEQERWRAEAQADWDKGPLKVKVPEPPIAMPPSPPSLKPVLALLRRAVRRHIPRHPAPADGAFGDRFRERVLIPAREGAEALSGARPRLCRGRAEELLRRLEEEDEGNLIRGPWVVAEVDLADPGLGVVDVLTGWDDDGEPSSPSTVDYGDEDAEGGEGVEGVENAEGDQSAEEDEECLTMTW</sequence>
<feature type="region of interest" description="Disordered" evidence="1">
    <location>
        <begin position="416"/>
        <end position="465"/>
    </location>
</feature>
<evidence type="ECO:0000313" key="3">
    <source>
        <dbReference type="EMBL" id="KAK4097618.1"/>
    </source>
</evidence>
<dbReference type="InterPro" id="IPR011009">
    <property type="entry name" value="Kinase-like_dom_sf"/>
</dbReference>
<reference evidence="3" key="2">
    <citation type="submission" date="2023-05" db="EMBL/GenBank/DDBJ databases">
        <authorList>
            <consortium name="Lawrence Berkeley National Laboratory"/>
            <person name="Steindorff A."/>
            <person name="Hensen N."/>
            <person name="Bonometti L."/>
            <person name="Westerberg I."/>
            <person name="Brannstrom I.O."/>
            <person name="Guillou S."/>
            <person name="Cros-Aarteil S."/>
            <person name="Calhoun S."/>
            <person name="Haridas S."/>
            <person name="Kuo A."/>
            <person name="Mondo S."/>
            <person name="Pangilinan J."/>
            <person name="Riley R."/>
            <person name="Labutti K."/>
            <person name="Andreopoulos B."/>
            <person name="Lipzen A."/>
            <person name="Chen C."/>
            <person name="Yanf M."/>
            <person name="Daum C."/>
            <person name="Ng V."/>
            <person name="Clum A."/>
            <person name="Ohm R."/>
            <person name="Martin F."/>
            <person name="Silar P."/>
            <person name="Natvig D."/>
            <person name="Lalanne C."/>
            <person name="Gautier V."/>
            <person name="Ament-Velasquez S.L."/>
            <person name="Kruys A."/>
            <person name="Hutchinson M.I."/>
            <person name="Powell A.J."/>
            <person name="Barry K."/>
            <person name="Miller A.N."/>
            <person name="Grigoriev I.V."/>
            <person name="Debuchy R."/>
            <person name="Gladieux P."/>
            <person name="Thoren M.H."/>
            <person name="Johannesson H."/>
        </authorList>
    </citation>
    <scope>NUCLEOTIDE SEQUENCE</scope>
    <source>
        <strain evidence="3">CBS 757.83</strain>
    </source>
</reference>
<dbReference type="PROSITE" id="PS50011">
    <property type="entry name" value="PROTEIN_KINASE_DOM"/>
    <property type="match status" value="1"/>
</dbReference>
<dbReference type="Gene3D" id="1.10.510.10">
    <property type="entry name" value="Transferase(Phosphotransferase) domain 1"/>
    <property type="match status" value="1"/>
</dbReference>
<feature type="compositionally biased region" description="Acidic residues" evidence="1">
    <location>
        <begin position="431"/>
        <end position="440"/>
    </location>
</feature>
<comment type="caution">
    <text evidence="3">The sequence shown here is derived from an EMBL/GenBank/DDBJ whole genome shotgun (WGS) entry which is preliminary data.</text>
</comment>
<evidence type="ECO:0000256" key="1">
    <source>
        <dbReference type="SAM" id="MobiDB-lite"/>
    </source>
</evidence>
<dbReference type="InterPro" id="IPR000719">
    <property type="entry name" value="Prot_kinase_dom"/>
</dbReference>
<dbReference type="EMBL" id="MU863671">
    <property type="protein sequence ID" value="KAK4097618.1"/>
    <property type="molecule type" value="Genomic_DNA"/>
</dbReference>
<feature type="domain" description="Protein kinase" evidence="2">
    <location>
        <begin position="20"/>
        <end position="408"/>
    </location>
</feature>
<dbReference type="GO" id="GO:0005524">
    <property type="term" value="F:ATP binding"/>
    <property type="evidence" value="ECO:0007669"/>
    <property type="project" value="InterPro"/>
</dbReference>
<dbReference type="Proteomes" id="UP001305647">
    <property type="component" value="Unassembled WGS sequence"/>
</dbReference>
<evidence type="ECO:0000259" key="2">
    <source>
        <dbReference type="PROSITE" id="PS50011"/>
    </source>
</evidence>
<feature type="compositionally biased region" description="Acidic residues" evidence="1">
    <location>
        <begin position="446"/>
        <end position="465"/>
    </location>
</feature>
<reference evidence="3" key="1">
    <citation type="journal article" date="2023" name="Mol. Phylogenet. Evol.">
        <title>Genome-scale phylogeny and comparative genomics of the fungal order Sordariales.</title>
        <authorList>
            <person name="Hensen N."/>
            <person name="Bonometti L."/>
            <person name="Westerberg I."/>
            <person name="Brannstrom I.O."/>
            <person name="Guillou S."/>
            <person name="Cros-Aarteil S."/>
            <person name="Calhoun S."/>
            <person name="Haridas S."/>
            <person name="Kuo A."/>
            <person name="Mondo S."/>
            <person name="Pangilinan J."/>
            <person name="Riley R."/>
            <person name="LaButti K."/>
            <person name="Andreopoulos B."/>
            <person name="Lipzen A."/>
            <person name="Chen C."/>
            <person name="Yan M."/>
            <person name="Daum C."/>
            <person name="Ng V."/>
            <person name="Clum A."/>
            <person name="Steindorff A."/>
            <person name="Ohm R.A."/>
            <person name="Martin F."/>
            <person name="Silar P."/>
            <person name="Natvig D.O."/>
            <person name="Lalanne C."/>
            <person name="Gautier V."/>
            <person name="Ament-Velasquez S.L."/>
            <person name="Kruys A."/>
            <person name="Hutchinson M.I."/>
            <person name="Powell A.J."/>
            <person name="Barry K."/>
            <person name="Miller A.N."/>
            <person name="Grigoriev I.V."/>
            <person name="Debuchy R."/>
            <person name="Gladieux P."/>
            <person name="Hiltunen Thoren M."/>
            <person name="Johannesson H."/>
        </authorList>
    </citation>
    <scope>NUCLEOTIDE SEQUENCE</scope>
    <source>
        <strain evidence="3">CBS 757.83</strain>
    </source>
</reference>
<dbReference type="GO" id="GO:0004672">
    <property type="term" value="F:protein kinase activity"/>
    <property type="evidence" value="ECO:0007669"/>
    <property type="project" value="InterPro"/>
</dbReference>
<dbReference type="SUPFAM" id="SSF56112">
    <property type="entry name" value="Protein kinase-like (PK-like)"/>
    <property type="match status" value="1"/>
</dbReference>
<protein>
    <recommendedName>
        <fullName evidence="2">Protein kinase domain-containing protein</fullName>
    </recommendedName>
</protein>
<gene>
    <name evidence="3" type="ORF">N658DRAFT_510230</name>
</gene>
<name>A0AAN6SY30_9PEZI</name>
<accession>A0AAN6SY30</accession>
<evidence type="ECO:0000313" key="4">
    <source>
        <dbReference type="Proteomes" id="UP001305647"/>
    </source>
</evidence>
<keyword evidence="4" id="KW-1185">Reference proteome</keyword>
<dbReference type="AlphaFoldDB" id="A0AAN6SY30"/>